<evidence type="ECO:0000313" key="1">
    <source>
        <dbReference type="EMBL" id="AVQ04385.1"/>
    </source>
</evidence>
<reference evidence="1 2" key="1">
    <citation type="journal article" date="2015" name="Biotechnol. Bioeng.">
        <title>Genome sequence and phenotypic characterization of Caulobacter segnis.</title>
        <authorList>
            <person name="Patel S."/>
            <person name="Fletcher B."/>
            <person name="Scott D.C."/>
            <person name="Ely B."/>
        </authorList>
    </citation>
    <scope>NUCLEOTIDE SEQUENCE [LARGE SCALE GENOMIC DNA]</scope>
    <source>
        <strain evidence="1 2">TK0059</strain>
    </source>
</reference>
<dbReference type="SUPFAM" id="SSF55781">
    <property type="entry name" value="GAF domain-like"/>
    <property type="match status" value="1"/>
</dbReference>
<protein>
    <submittedName>
        <fullName evidence="1">Histidine kinase</fullName>
    </submittedName>
</protein>
<dbReference type="Gene3D" id="3.30.450.40">
    <property type="match status" value="1"/>
</dbReference>
<dbReference type="PANTHER" id="PTHR43102">
    <property type="entry name" value="SLR1143 PROTEIN"/>
    <property type="match status" value="1"/>
</dbReference>
<dbReference type="EMBL" id="CP027850">
    <property type="protein sequence ID" value="AVQ04385.1"/>
    <property type="molecule type" value="Genomic_DNA"/>
</dbReference>
<keyword evidence="1" id="KW-0418">Kinase</keyword>
<organism evidence="1 2">
    <name type="scientific">Caulobacter segnis</name>
    <dbReference type="NCBI Taxonomy" id="88688"/>
    <lineage>
        <taxon>Bacteria</taxon>
        <taxon>Pseudomonadati</taxon>
        <taxon>Pseudomonadota</taxon>
        <taxon>Alphaproteobacteria</taxon>
        <taxon>Caulobacterales</taxon>
        <taxon>Caulobacteraceae</taxon>
        <taxon>Caulobacter</taxon>
    </lineage>
</organism>
<sequence>MTAPSEAQRLQRLHALGILDTPGDDLFRGLAEQALGVVPGTTIAAVSLVDAERQWFKTIIGLGAKETSRAVSFCSHTIETEDCMVVEDATKDERFANNPLVTSAPAIRFYAGIRLAGGVGALCVIGTSPRRIRPGEIEKLSKIAQYVDIQLLSHGVLANVMEPKA</sequence>
<accession>A0ABN5IZZ2</accession>
<dbReference type="Proteomes" id="UP000240527">
    <property type="component" value="Chromosome"/>
</dbReference>
<dbReference type="InterPro" id="IPR029016">
    <property type="entry name" value="GAF-like_dom_sf"/>
</dbReference>
<keyword evidence="1" id="KW-0808">Transferase</keyword>
<keyword evidence="2" id="KW-1185">Reference proteome</keyword>
<dbReference type="GO" id="GO:0016301">
    <property type="term" value="F:kinase activity"/>
    <property type="evidence" value="ECO:0007669"/>
    <property type="project" value="UniProtKB-KW"/>
</dbReference>
<evidence type="ECO:0000313" key="2">
    <source>
        <dbReference type="Proteomes" id="UP000240527"/>
    </source>
</evidence>
<dbReference type="PANTHER" id="PTHR43102:SF2">
    <property type="entry name" value="GAF DOMAIN-CONTAINING PROTEIN"/>
    <property type="match status" value="1"/>
</dbReference>
<dbReference type="RefSeq" id="WP_013078846.1">
    <property type="nucleotide sequence ID" value="NZ_CP027850.1"/>
</dbReference>
<gene>
    <name evidence="1" type="ORF">B7G68_08790</name>
</gene>
<name>A0ABN5IZZ2_9CAUL</name>
<proteinExistence type="predicted"/>